<dbReference type="Proteomes" id="UP000286954">
    <property type="component" value="Chromosome"/>
</dbReference>
<dbReference type="EMBL" id="CP018911">
    <property type="protein sequence ID" value="AZU04706.1"/>
    <property type="molecule type" value="Genomic_DNA"/>
</dbReference>
<evidence type="ECO:0000256" key="1">
    <source>
        <dbReference type="SAM" id="SignalP"/>
    </source>
</evidence>
<organism evidence="2 3">
    <name type="scientific">Glycocaulis alkaliphilus</name>
    <dbReference type="NCBI Taxonomy" id="1434191"/>
    <lineage>
        <taxon>Bacteria</taxon>
        <taxon>Pseudomonadati</taxon>
        <taxon>Pseudomonadota</taxon>
        <taxon>Alphaproteobacteria</taxon>
        <taxon>Maricaulales</taxon>
        <taxon>Maricaulaceae</taxon>
        <taxon>Glycocaulis</taxon>
    </lineage>
</organism>
<evidence type="ECO:0000313" key="3">
    <source>
        <dbReference type="Proteomes" id="UP000286954"/>
    </source>
</evidence>
<keyword evidence="1" id="KW-0732">Signal</keyword>
<dbReference type="Pfam" id="PF14345">
    <property type="entry name" value="GDYXXLXY"/>
    <property type="match status" value="1"/>
</dbReference>
<dbReference type="AlphaFoldDB" id="A0A3T0EBW6"/>
<proteinExistence type="predicted"/>
<feature type="signal peptide" evidence="1">
    <location>
        <begin position="1"/>
        <end position="23"/>
    </location>
</feature>
<sequence>MIRLSLIAAAMTALLALMVINQAAARAGGTEIRLTMEPVDPRDLLLGHYVELVTPLQRLETAQLQGGTEHVFEQGDRIWVELETGQDGSSLPVSVYPSPRSGTFIEGRVRYAGSLGEEPGQWLTVHYNIERYFASPEAALELEALRNESRLRLIVSLGGSGSAVIRGLEIDGEDHIDRLF</sequence>
<evidence type="ECO:0008006" key="4">
    <source>
        <dbReference type="Google" id="ProtNLM"/>
    </source>
</evidence>
<dbReference type="KEGG" id="gak:X907_2191"/>
<protein>
    <recommendedName>
        <fullName evidence="4">Membrane-anchored protein</fullName>
    </recommendedName>
</protein>
<keyword evidence="3" id="KW-1185">Reference proteome</keyword>
<reference evidence="2 3" key="1">
    <citation type="submission" date="2016-12" db="EMBL/GenBank/DDBJ databases">
        <title>The genome of dimorphic prosthecate Glycocaulis alkaliphilus 6b-8t, isolated from crude oil dictates its adaptability in petroleum environments.</title>
        <authorList>
            <person name="Wu X.-L."/>
            <person name="Geng S."/>
        </authorList>
    </citation>
    <scope>NUCLEOTIDE SEQUENCE [LARGE SCALE GENOMIC DNA]</scope>
    <source>
        <strain evidence="2 3">6B-8</strain>
    </source>
</reference>
<dbReference type="InterPro" id="IPR025833">
    <property type="entry name" value="GDYXXLXY"/>
</dbReference>
<gene>
    <name evidence="2" type="ORF">X907_2191</name>
</gene>
<feature type="chain" id="PRO_5019240712" description="Membrane-anchored protein" evidence="1">
    <location>
        <begin position="24"/>
        <end position="180"/>
    </location>
</feature>
<name>A0A3T0EBW6_9PROT</name>
<accession>A0A3T0EBW6</accession>
<evidence type="ECO:0000313" key="2">
    <source>
        <dbReference type="EMBL" id="AZU04706.1"/>
    </source>
</evidence>